<dbReference type="PANTHER" id="PTHR12900">
    <property type="entry name" value="MITOTIC AND DNA DAMAGE CHECKPOINT PROTEIN HUS1"/>
    <property type="match status" value="1"/>
</dbReference>
<dbReference type="Proteomes" id="UP000069272">
    <property type="component" value="Chromosome 3R"/>
</dbReference>
<comment type="subcellular location">
    <subcellularLocation>
        <location evidence="1">Nucleus</location>
    </subcellularLocation>
</comment>
<evidence type="ECO:0000313" key="6">
    <source>
        <dbReference type="Proteomes" id="UP000069272"/>
    </source>
</evidence>
<dbReference type="AlphaFoldDB" id="A0A182FPL3"/>
<evidence type="ECO:0000256" key="3">
    <source>
        <dbReference type="ARBA" id="ARBA00023242"/>
    </source>
</evidence>
<dbReference type="KEGG" id="aali:118464187"/>
<dbReference type="GO" id="GO:0033314">
    <property type="term" value="P:mitotic DNA replication checkpoint signaling"/>
    <property type="evidence" value="ECO:0007669"/>
    <property type="project" value="TreeGrafter"/>
</dbReference>
<dbReference type="Gene3D" id="3.70.10.10">
    <property type="match status" value="1"/>
</dbReference>
<dbReference type="GeneID" id="118464187"/>
<dbReference type="GO" id="GO:0005730">
    <property type="term" value="C:nucleolus"/>
    <property type="evidence" value="ECO:0007669"/>
    <property type="project" value="InterPro"/>
</dbReference>
<evidence type="ECO:0000256" key="2">
    <source>
        <dbReference type="ARBA" id="ARBA00005563"/>
    </source>
</evidence>
<dbReference type="GO" id="GO:0030896">
    <property type="term" value="C:checkpoint clamp complex"/>
    <property type="evidence" value="ECO:0007669"/>
    <property type="project" value="InterPro"/>
</dbReference>
<protein>
    <recommendedName>
        <fullName evidence="4">Checkpoint protein</fullName>
    </recommendedName>
</protein>
<sequence>MKFRAVISDYTHVKEFFNLISTLSRMQKNLIINIQPSKMMLQIEAEGCDGQFLWCDIDAINREGFFSQYDMDGVDAGHNQIYMVTVGTSFVRALSYVRNNCVEYVKLKLVRTSLMPCLSVEMAGTISNESEADAISSKMQHSLPITIVPRNEWDQYELPLEMPYDLSIVMPSIRSLRALLDKKKTLAPTVTLYTTLNDELSLIVETDLVTVASHYRYLKCVPAVQHNTGDEQFTHLSEACCRVDSKKLAAIFEIISMSDVMVTANVRHEQALNICFDMHQMCSLNYILPATNYD</sequence>
<evidence type="ECO:0000313" key="5">
    <source>
        <dbReference type="EnsemblMetazoa" id="AALB008478-PA"/>
    </source>
</evidence>
<keyword evidence="6" id="KW-1185">Reference proteome</keyword>
<dbReference type="GO" id="GO:0035861">
    <property type="term" value="C:site of double-strand break"/>
    <property type="evidence" value="ECO:0007669"/>
    <property type="project" value="TreeGrafter"/>
</dbReference>
<dbReference type="EnsemblMetazoa" id="AALB008478-RA">
    <property type="protein sequence ID" value="AALB008478-PA"/>
    <property type="gene ID" value="AALB008478"/>
</dbReference>
<dbReference type="Pfam" id="PF04005">
    <property type="entry name" value="Hus1"/>
    <property type="match status" value="1"/>
</dbReference>
<dbReference type="VEuPathDB" id="VectorBase:AALB008478"/>
<dbReference type="CTD" id="40598"/>
<keyword evidence="3" id="KW-0539">Nucleus</keyword>
<reference evidence="5" key="2">
    <citation type="submission" date="2022-08" db="UniProtKB">
        <authorList>
            <consortium name="EnsemblMetazoa"/>
        </authorList>
    </citation>
    <scope>IDENTIFICATION</scope>
    <source>
        <strain evidence="5">STECLA/ALBI9_A</strain>
    </source>
</reference>
<dbReference type="GO" id="GO:0000724">
    <property type="term" value="P:double-strand break repair via homologous recombination"/>
    <property type="evidence" value="ECO:0007669"/>
    <property type="project" value="TreeGrafter"/>
</dbReference>
<dbReference type="InterPro" id="IPR016580">
    <property type="entry name" value="HUS1"/>
</dbReference>
<dbReference type="InterPro" id="IPR007150">
    <property type="entry name" value="HUS1/Mec3"/>
</dbReference>
<evidence type="ECO:0000256" key="1">
    <source>
        <dbReference type="ARBA" id="ARBA00004123"/>
    </source>
</evidence>
<dbReference type="PANTHER" id="PTHR12900:SF0">
    <property type="entry name" value="CHECKPOINT PROTEIN"/>
    <property type="match status" value="1"/>
</dbReference>
<dbReference type="GO" id="GO:0000723">
    <property type="term" value="P:telomere maintenance"/>
    <property type="evidence" value="ECO:0007669"/>
    <property type="project" value="TreeGrafter"/>
</dbReference>
<dbReference type="GO" id="GO:0031573">
    <property type="term" value="P:mitotic intra-S DNA damage checkpoint signaling"/>
    <property type="evidence" value="ECO:0007669"/>
    <property type="project" value="TreeGrafter"/>
</dbReference>
<dbReference type="STRING" id="7167.A0A182FPL3"/>
<dbReference type="GO" id="GO:0006289">
    <property type="term" value="P:nucleotide-excision repair"/>
    <property type="evidence" value="ECO:0007669"/>
    <property type="project" value="TreeGrafter"/>
</dbReference>
<dbReference type="OrthoDB" id="10063861at2759"/>
<dbReference type="PIRSF" id="PIRSF011312">
    <property type="entry name" value="Cell_cycle_HUS1"/>
    <property type="match status" value="1"/>
</dbReference>
<name>A0A182FPL3_ANOAL</name>
<accession>A0A182FPL3</accession>
<dbReference type="RefSeq" id="XP_035787230.1">
    <property type="nucleotide sequence ID" value="XM_035931337.1"/>
</dbReference>
<organism evidence="5 6">
    <name type="scientific">Anopheles albimanus</name>
    <name type="common">New world malaria mosquito</name>
    <dbReference type="NCBI Taxonomy" id="7167"/>
    <lineage>
        <taxon>Eukaryota</taxon>
        <taxon>Metazoa</taxon>
        <taxon>Ecdysozoa</taxon>
        <taxon>Arthropoda</taxon>
        <taxon>Hexapoda</taxon>
        <taxon>Insecta</taxon>
        <taxon>Pterygota</taxon>
        <taxon>Neoptera</taxon>
        <taxon>Endopterygota</taxon>
        <taxon>Diptera</taxon>
        <taxon>Nematocera</taxon>
        <taxon>Culicoidea</taxon>
        <taxon>Culicidae</taxon>
        <taxon>Anophelinae</taxon>
        <taxon>Anopheles</taxon>
    </lineage>
</organism>
<reference evidence="5 6" key="1">
    <citation type="journal article" date="2017" name="G3 (Bethesda)">
        <title>The Physical Genome Mapping of Anopheles albimanus Corrected Scaffold Misassemblies and Identified Interarm Rearrangements in Genus Anopheles.</title>
        <authorList>
            <person name="Artemov G.N."/>
            <person name="Peery A.N."/>
            <person name="Jiang X."/>
            <person name="Tu Z."/>
            <person name="Stegniy V.N."/>
            <person name="Sharakhova M.V."/>
            <person name="Sharakhov I.V."/>
        </authorList>
    </citation>
    <scope>NUCLEOTIDE SEQUENCE [LARGE SCALE GENOMIC DNA]</scope>
    <source>
        <strain evidence="5 6">ALBI9_A</strain>
    </source>
</reference>
<dbReference type="VEuPathDB" id="VectorBase:AALB20_033239"/>
<comment type="similarity">
    <text evidence="2 4">Belongs to the HUS1 family.</text>
</comment>
<proteinExistence type="inferred from homology"/>
<dbReference type="GO" id="GO:0044778">
    <property type="term" value="P:meiotic DNA integrity checkpoint signaling"/>
    <property type="evidence" value="ECO:0007669"/>
    <property type="project" value="TreeGrafter"/>
</dbReference>
<evidence type="ECO:0000256" key="4">
    <source>
        <dbReference type="PIRNR" id="PIRNR011312"/>
    </source>
</evidence>